<comment type="caution">
    <text evidence="4">The sequence shown here is derived from an EMBL/GenBank/DDBJ whole genome shotgun (WGS) entry which is preliminary data.</text>
</comment>
<protein>
    <recommendedName>
        <fullName evidence="3">CBS domain-containing protein</fullName>
    </recommendedName>
</protein>
<dbReference type="InterPro" id="IPR051257">
    <property type="entry name" value="Diverse_CBS-Domain"/>
</dbReference>
<dbReference type="Proteomes" id="UP000233654">
    <property type="component" value="Unassembled WGS sequence"/>
</dbReference>
<evidence type="ECO:0000256" key="1">
    <source>
        <dbReference type="ARBA" id="ARBA00023122"/>
    </source>
</evidence>
<dbReference type="SMART" id="SM00116">
    <property type="entry name" value="CBS"/>
    <property type="match status" value="2"/>
</dbReference>
<evidence type="ECO:0000256" key="2">
    <source>
        <dbReference type="PROSITE-ProRule" id="PRU00703"/>
    </source>
</evidence>
<dbReference type="InterPro" id="IPR000644">
    <property type="entry name" value="CBS_dom"/>
</dbReference>
<reference evidence="4 5" key="1">
    <citation type="journal article" date="2017" name="ISME J.">
        <title>Potential for microbial H2 and metal transformations associated with novel bacteria and archaea in deep terrestrial subsurface sediments.</title>
        <authorList>
            <person name="Hernsdorf A.W."/>
            <person name="Amano Y."/>
            <person name="Miyakawa K."/>
            <person name="Ise K."/>
            <person name="Suzuki Y."/>
            <person name="Anantharaman K."/>
            <person name="Probst A."/>
            <person name="Burstein D."/>
            <person name="Thomas B.C."/>
            <person name="Banfield J.F."/>
        </authorList>
    </citation>
    <scope>NUCLEOTIDE SEQUENCE [LARGE SCALE GENOMIC DNA]</scope>
    <source>
        <strain evidence="4">HGW-Actinobacteria-3</strain>
    </source>
</reference>
<feature type="domain" description="CBS" evidence="3">
    <location>
        <begin position="10"/>
        <end position="67"/>
    </location>
</feature>
<dbReference type="Pfam" id="PF00571">
    <property type="entry name" value="CBS"/>
    <property type="match status" value="2"/>
</dbReference>
<dbReference type="AlphaFoldDB" id="A0A2N3G4P7"/>
<dbReference type="PROSITE" id="PS51371">
    <property type="entry name" value="CBS"/>
    <property type="match status" value="2"/>
</dbReference>
<evidence type="ECO:0000259" key="3">
    <source>
        <dbReference type="PROSITE" id="PS51371"/>
    </source>
</evidence>
<dbReference type="EMBL" id="PHEX01000074">
    <property type="protein sequence ID" value="PKQ27592.1"/>
    <property type="molecule type" value="Genomic_DNA"/>
</dbReference>
<dbReference type="CDD" id="cd04586">
    <property type="entry name" value="CBS_pair_BON_assoc"/>
    <property type="match status" value="1"/>
</dbReference>
<keyword evidence="1 2" id="KW-0129">CBS domain</keyword>
<dbReference type="SUPFAM" id="SSF54631">
    <property type="entry name" value="CBS-domain pair"/>
    <property type="match status" value="1"/>
</dbReference>
<evidence type="ECO:0000313" key="5">
    <source>
        <dbReference type="Proteomes" id="UP000233654"/>
    </source>
</evidence>
<name>A0A2N3G4P7_9ACTN</name>
<dbReference type="PANTHER" id="PTHR43080:SF2">
    <property type="entry name" value="CBS DOMAIN-CONTAINING PROTEIN"/>
    <property type="match status" value="1"/>
</dbReference>
<sequence length="161" mass="17686">MKKMLVEQVMTPDVITVTPEMSVTDVAKIMIDRSIGGLPVVDADENLLGIVTESDLIVQDTEVRFPSFVSFLSGYVFAPGSLHCFEEKFRKAVAATADEVMTENVVTVDASDSIERVATMMSHKSLKRFPVVKDGRLVGMITMADIVRLISKDMPVEGTEE</sequence>
<organism evidence="4 5">
    <name type="scientific">Candidatus Anoxymicrobium japonicum</name>
    <dbReference type="NCBI Taxonomy" id="2013648"/>
    <lineage>
        <taxon>Bacteria</taxon>
        <taxon>Bacillati</taxon>
        <taxon>Actinomycetota</taxon>
        <taxon>Candidatus Geothermincolia</taxon>
        <taxon>Candidatus Geothermincolales</taxon>
        <taxon>Candidatus Anoxymicrobiaceae</taxon>
        <taxon>Candidatus Anoxymicrobium</taxon>
    </lineage>
</organism>
<feature type="domain" description="CBS" evidence="3">
    <location>
        <begin position="101"/>
        <end position="156"/>
    </location>
</feature>
<gene>
    <name evidence="4" type="ORF">CVT63_07180</name>
</gene>
<dbReference type="Gene3D" id="3.10.580.10">
    <property type="entry name" value="CBS-domain"/>
    <property type="match status" value="1"/>
</dbReference>
<proteinExistence type="predicted"/>
<accession>A0A2N3G4P7</accession>
<dbReference type="InterPro" id="IPR046342">
    <property type="entry name" value="CBS_dom_sf"/>
</dbReference>
<evidence type="ECO:0000313" key="4">
    <source>
        <dbReference type="EMBL" id="PKQ27592.1"/>
    </source>
</evidence>
<dbReference type="PANTHER" id="PTHR43080">
    <property type="entry name" value="CBS DOMAIN-CONTAINING PROTEIN CBSX3, MITOCHONDRIAL"/>
    <property type="match status" value="1"/>
</dbReference>